<feature type="transmembrane region" description="Helical" evidence="1">
    <location>
        <begin position="47"/>
        <end position="68"/>
    </location>
</feature>
<proteinExistence type="predicted"/>
<dbReference type="AlphaFoldDB" id="A0A9W8HX80"/>
<keyword evidence="1" id="KW-0472">Membrane</keyword>
<name>A0A9W8HX80_9FUNG</name>
<dbReference type="EMBL" id="JANBUO010001636">
    <property type="protein sequence ID" value="KAJ2797420.1"/>
    <property type="molecule type" value="Genomic_DNA"/>
</dbReference>
<feature type="transmembrane region" description="Helical" evidence="1">
    <location>
        <begin position="20"/>
        <end position="40"/>
    </location>
</feature>
<dbReference type="Proteomes" id="UP001140094">
    <property type="component" value="Unassembled WGS sequence"/>
</dbReference>
<dbReference type="InterPro" id="IPR026505">
    <property type="entry name" value="Solute_c_fam_35_mem_F3/F4"/>
</dbReference>
<dbReference type="PANTHER" id="PTHR19346">
    <property type="entry name" value="SUGAR PHOSPHATE TRANSPORTER DOMAIN-CONTAINING PROTEIN"/>
    <property type="match status" value="1"/>
</dbReference>
<evidence type="ECO:0000313" key="2">
    <source>
        <dbReference type="EMBL" id="KAJ2797420.1"/>
    </source>
</evidence>
<keyword evidence="1" id="KW-1133">Transmembrane helix</keyword>
<comment type="caution">
    <text evidence="2">The sequence shown here is derived from an EMBL/GenBank/DDBJ whole genome shotgun (WGS) entry which is preliminary data.</text>
</comment>
<dbReference type="SUPFAM" id="SSF103481">
    <property type="entry name" value="Multidrug resistance efflux transporter EmrE"/>
    <property type="match status" value="1"/>
</dbReference>
<sequence>MPALHAAGVEPFQWPNRSQFGLLVVNGLLAIAYYGGFMIALALTSPLFAAVGVMLTIPIMAVVDMIIQRQVLPWNVFVGGAAILVGFCILSFAEYRDTVRKSLLRRPPNAS</sequence>
<evidence type="ECO:0008006" key="4">
    <source>
        <dbReference type="Google" id="ProtNLM"/>
    </source>
</evidence>
<dbReference type="InterPro" id="IPR037185">
    <property type="entry name" value="EmrE-like"/>
</dbReference>
<accession>A0A9W8HX80</accession>
<feature type="transmembrane region" description="Helical" evidence="1">
    <location>
        <begin position="74"/>
        <end position="95"/>
    </location>
</feature>
<evidence type="ECO:0000313" key="3">
    <source>
        <dbReference type="Proteomes" id="UP001140094"/>
    </source>
</evidence>
<reference evidence="2" key="1">
    <citation type="submission" date="2022-07" db="EMBL/GenBank/DDBJ databases">
        <title>Phylogenomic reconstructions and comparative analyses of Kickxellomycotina fungi.</title>
        <authorList>
            <person name="Reynolds N.K."/>
            <person name="Stajich J.E."/>
            <person name="Barry K."/>
            <person name="Grigoriev I.V."/>
            <person name="Crous P."/>
            <person name="Smith M.E."/>
        </authorList>
    </citation>
    <scope>NUCLEOTIDE SEQUENCE</scope>
    <source>
        <strain evidence="2">NRRL 1565</strain>
    </source>
</reference>
<dbReference type="OrthoDB" id="10062838at2759"/>
<gene>
    <name evidence="2" type="ORF">H4R20_005189</name>
</gene>
<keyword evidence="3" id="KW-1185">Reference proteome</keyword>
<dbReference type="PANTHER" id="PTHR19346:SF4">
    <property type="entry name" value="SUGAR PHOSPHATE TRANSPORTER DOMAIN-CONTAINING PROTEIN"/>
    <property type="match status" value="1"/>
</dbReference>
<protein>
    <recommendedName>
        <fullName evidence="4">EamA domain-containing protein</fullName>
    </recommendedName>
</protein>
<organism evidence="2 3">
    <name type="scientific">Coemansia guatemalensis</name>
    <dbReference type="NCBI Taxonomy" id="2761395"/>
    <lineage>
        <taxon>Eukaryota</taxon>
        <taxon>Fungi</taxon>
        <taxon>Fungi incertae sedis</taxon>
        <taxon>Zoopagomycota</taxon>
        <taxon>Kickxellomycotina</taxon>
        <taxon>Kickxellomycetes</taxon>
        <taxon>Kickxellales</taxon>
        <taxon>Kickxellaceae</taxon>
        <taxon>Coemansia</taxon>
    </lineage>
</organism>
<keyword evidence="1" id="KW-0812">Transmembrane</keyword>
<evidence type="ECO:0000256" key="1">
    <source>
        <dbReference type="SAM" id="Phobius"/>
    </source>
</evidence>